<evidence type="ECO:0000256" key="3">
    <source>
        <dbReference type="ARBA" id="ARBA00022801"/>
    </source>
</evidence>
<dbReference type="GO" id="GO:0016887">
    <property type="term" value="F:ATP hydrolysis activity"/>
    <property type="evidence" value="ECO:0007669"/>
    <property type="project" value="RHEA"/>
</dbReference>
<dbReference type="InterPro" id="IPR027417">
    <property type="entry name" value="P-loop_NTPase"/>
</dbReference>
<evidence type="ECO:0000256" key="7">
    <source>
        <dbReference type="ARBA" id="ARBA00023235"/>
    </source>
</evidence>
<dbReference type="CDD" id="cd18807">
    <property type="entry name" value="SF1_C_UvrD"/>
    <property type="match status" value="1"/>
</dbReference>
<dbReference type="PROSITE" id="PS51198">
    <property type="entry name" value="UVRD_HELICASE_ATP_BIND"/>
    <property type="match status" value="1"/>
</dbReference>
<keyword evidence="2 10" id="KW-0547">Nucleotide-binding</keyword>
<dbReference type="InterPro" id="IPR014016">
    <property type="entry name" value="UvrD-like_ATP-bd"/>
</dbReference>
<dbReference type="GO" id="GO:0003677">
    <property type="term" value="F:DNA binding"/>
    <property type="evidence" value="ECO:0007669"/>
    <property type="project" value="UniProtKB-KW"/>
</dbReference>
<dbReference type="NCBIfam" id="TIGR01073">
    <property type="entry name" value="pcrA"/>
    <property type="match status" value="1"/>
</dbReference>
<gene>
    <name evidence="14" type="ORF">SAMN05421804_11317</name>
</gene>
<dbReference type="EMBL" id="FNDZ01000013">
    <property type="protein sequence ID" value="SDJ30724.1"/>
    <property type="molecule type" value="Genomic_DNA"/>
</dbReference>
<organism evidence="14 15">
    <name type="scientific">Proteiniclasticum ruminis</name>
    <dbReference type="NCBI Taxonomy" id="398199"/>
    <lineage>
        <taxon>Bacteria</taxon>
        <taxon>Bacillati</taxon>
        <taxon>Bacillota</taxon>
        <taxon>Clostridia</taxon>
        <taxon>Eubacteriales</taxon>
        <taxon>Clostridiaceae</taxon>
        <taxon>Proteiniclasticum</taxon>
    </lineage>
</organism>
<proteinExistence type="inferred from homology"/>
<dbReference type="PANTHER" id="PTHR11070">
    <property type="entry name" value="UVRD / RECB / PCRA DNA HELICASE FAMILY MEMBER"/>
    <property type="match status" value="1"/>
</dbReference>
<evidence type="ECO:0000256" key="5">
    <source>
        <dbReference type="ARBA" id="ARBA00022840"/>
    </source>
</evidence>
<dbReference type="CDD" id="cd17932">
    <property type="entry name" value="DEXQc_UvrD"/>
    <property type="match status" value="1"/>
</dbReference>
<dbReference type="PROSITE" id="PS51217">
    <property type="entry name" value="UVRD_HELICASE_CTER"/>
    <property type="match status" value="1"/>
</dbReference>
<evidence type="ECO:0000256" key="8">
    <source>
        <dbReference type="ARBA" id="ARBA00034617"/>
    </source>
</evidence>
<dbReference type="PANTHER" id="PTHR11070:SF2">
    <property type="entry name" value="ATP-DEPENDENT DNA HELICASE SRS2"/>
    <property type="match status" value="1"/>
</dbReference>
<dbReference type="InterPro" id="IPR013986">
    <property type="entry name" value="DExx_box_DNA_helicase_dom_sf"/>
</dbReference>
<comment type="catalytic activity">
    <reaction evidence="8">
        <text>Couples ATP hydrolysis with the unwinding of duplex DNA by translocating in the 3'-5' direction.</text>
        <dbReference type="EC" id="5.6.2.4"/>
    </reaction>
</comment>
<keyword evidence="6 11" id="KW-0238">DNA-binding</keyword>
<evidence type="ECO:0000256" key="6">
    <source>
        <dbReference type="ARBA" id="ARBA00023125"/>
    </source>
</evidence>
<evidence type="ECO:0000256" key="11">
    <source>
        <dbReference type="RuleBase" id="RU364053"/>
    </source>
</evidence>
<comment type="similarity">
    <text evidence="1 11">Belongs to the helicase family. UvrD subfamily.</text>
</comment>
<evidence type="ECO:0000259" key="13">
    <source>
        <dbReference type="PROSITE" id="PS51217"/>
    </source>
</evidence>
<reference evidence="14 15" key="1">
    <citation type="submission" date="2016-10" db="EMBL/GenBank/DDBJ databases">
        <authorList>
            <person name="de Groot N.N."/>
        </authorList>
    </citation>
    <scope>NUCLEOTIDE SEQUENCE [LARGE SCALE GENOMIC DNA]</scope>
    <source>
        <strain evidence="14 15">CGMCC 1.5058</strain>
    </source>
</reference>
<dbReference type="Proteomes" id="UP000183255">
    <property type="component" value="Unassembled WGS sequence"/>
</dbReference>
<keyword evidence="4 10" id="KW-0347">Helicase</keyword>
<dbReference type="Pfam" id="PF21196">
    <property type="entry name" value="PcrA_UvrD_tudor"/>
    <property type="match status" value="1"/>
</dbReference>
<dbReference type="Pfam" id="PF13361">
    <property type="entry name" value="UvrD_C"/>
    <property type="match status" value="1"/>
</dbReference>
<evidence type="ECO:0000259" key="12">
    <source>
        <dbReference type="PROSITE" id="PS51198"/>
    </source>
</evidence>
<dbReference type="InterPro" id="IPR005751">
    <property type="entry name" value="ATP-dep_DNA_helicase_PcrA"/>
</dbReference>
<name>A0A1G8SNG8_9CLOT</name>
<feature type="binding site" evidence="10">
    <location>
        <begin position="26"/>
        <end position="33"/>
    </location>
    <ligand>
        <name>ATP</name>
        <dbReference type="ChEBI" id="CHEBI:30616"/>
    </ligand>
</feature>
<accession>A0A1G8SNG8</accession>
<evidence type="ECO:0000256" key="2">
    <source>
        <dbReference type="ARBA" id="ARBA00022741"/>
    </source>
</evidence>
<keyword evidence="3 10" id="KW-0378">Hydrolase</keyword>
<evidence type="ECO:0000256" key="9">
    <source>
        <dbReference type="ARBA" id="ARBA00048988"/>
    </source>
</evidence>
<dbReference type="GO" id="GO:0043138">
    <property type="term" value="F:3'-5' DNA helicase activity"/>
    <property type="evidence" value="ECO:0007669"/>
    <property type="project" value="UniProtKB-EC"/>
</dbReference>
<evidence type="ECO:0000256" key="10">
    <source>
        <dbReference type="PROSITE-ProRule" id="PRU00560"/>
    </source>
</evidence>
<dbReference type="RefSeq" id="WP_031577472.1">
    <property type="nucleotide sequence ID" value="NZ_FNDZ01000013.1"/>
</dbReference>
<dbReference type="Gene3D" id="1.10.486.10">
    <property type="entry name" value="PCRA, domain 4"/>
    <property type="match status" value="1"/>
</dbReference>
<dbReference type="EC" id="5.6.2.4" evidence="11"/>
<feature type="domain" description="UvrD-like helicase ATP-binding" evidence="12">
    <location>
        <begin position="5"/>
        <end position="285"/>
    </location>
</feature>
<keyword evidence="5 10" id="KW-0067">ATP-binding</keyword>
<dbReference type="AlphaFoldDB" id="A0A1G8SNG8"/>
<sequence length="744" mass="86325">MDLKKLLNEEQYEATTTVEGPLLILAGAGSGKTRVLTHRIAYMMKEMNIRPYEILAITFTNKAAGEMKERVRSLVGETADNMWISTFHSSCAKILRREIEALGYKKDFTIYDSYDQKSLMKQVLKELSVDEKDLTEKEVISHVSTAKNTLLTPLDFKKKYEYHFRMNKVADAYVLYQKKLKQNNALDFDDIIMKTVEIFEKFPEILEKYQRKFRYVLVDEYQDTNHAQYRLINLLTKDHQNICVVGDDDQSIYQFRGADIRNILDFEMDFPDAKVVKLEKNYRSMGNILAAANSVIKNNRDRKEKTLKKTKDEGGKIKIYRAYDDFEEARFVVKEMQRLYRDGRNYKEMAVLYRTNAQSRKFEDILMQEAVPYKLIGGLKFYDRKEIKDLLAYLRLVNNPFDEVSLRRIINVPKRKIGNTTVEKLQENANRQEESLFDTIMNLEEYQLLASGTQASVVKFREMILDFNEKQLELKVSELVEYILKTSGYMKELETSKNPEDESRVENLEEFLNVVLEYEMKTEEPSLQEFLESVMLVSDVDQYNEADDSVTLMTLHSAKGLEFPVVFMVGLENGLFPSAGCLTDPNEMEEARRLAYVGITRAMEELYMTYAENRMVFGRMVSYPVSDFILDIPSNIKEHLNEEKKVHHRDVNPHTIKYKDKNMKYVDYNVEKALEDAKKILDFPDKKVLDKEDVVPGAKVKHPKFGVGTVVATADAKGDLKVTIAFDNQGVKNLMLSMAPLELA</sequence>
<protein>
    <recommendedName>
        <fullName evidence="11">ATP-dependent DNA helicase</fullName>
        <ecNumber evidence="11">5.6.2.4</ecNumber>
    </recommendedName>
</protein>
<keyword evidence="7" id="KW-0413">Isomerase</keyword>
<evidence type="ECO:0000313" key="14">
    <source>
        <dbReference type="EMBL" id="SDJ30724.1"/>
    </source>
</evidence>
<comment type="catalytic activity">
    <reaction evidence="9 11">
        <text>ATP + H2O = ADP + phosphate + H(+)</text>
        <dbReference type="Rhea" id="RHEA:13065"/>
        <dbReference type="ChEBI" id="CHEBI:15377"/>
        <dbReference type="ChEBI" id="CHEBI:15378"/>
        <dbReference type="ChEBI" id="CHEBI:30616"/>
        <dbReference type="ChEBI" id="CHEBI:43474"/>
        <dbReference type="ChEBI" id="CHEBI:456216"/>
        <dbReference type="EC" id="5.6.2.4"/>
    </reaction>
</comment>
<dbReference type="GO" id="GO:0000725">
    <property type="term" value="P:recombinational repair"/>
    <property type="evidence" value="ECO:0007669"/>
    <property type="project" value="TreeGrafter"/>
</dbReference>
<dbReference type="GO" id="GO:0005829">
    <property type="term" value="C:cytosol"/>
    <property type="evidence" value="ECO:0007669"/>
    <property type="project" value="TreeGrafter"/>
</dbReference>
<evidence type="ECO:0000313" key="15">
    <source>
        <dbReference type="Proteomes" id="UP000183255"/>
    </source>
</evidence>
<dbReference type="InterPro" id="IPR014017">
    <property type="entry name" value="DNA_helicase_UvrD-like_C"/>
</dbReference>
<feature type="domain" description="UvrD-like helicase C-terminal" evidence="13">
    <location>
        <begin position="286"/>
        <end position="560"/>
    </location>
</feature>
<dbReference type="GO" id="GO:0006260">
    <property type="term" value="P:DNA replication"/>
    <property type="evidence" value="ECO:0007669"/>
    <property type="project" value="InterPro"/>
</dbReference>
<dbReference type="Pfam" id="PF00580">
    <property type="entry name" value="UvrD-helicase"/>
    <property type="match status" value="1"/>
</dbReference>
<evidence type="ECO:0000256" key="1">
    <source>
        <dbReference type="ARBA" id="ARBA00009922"/>
    </source>
</evidence>
<dbReference type="Gene3D" id="1.10.10.160">
    <property type="match status" value="1"/>
</dbReference>
<dbReference type="FunFam" id="1.10.486.10:FF:000003">
    <property type="entry name" value="ATP-dependent DNA helicase"/>
    <property type="match status" value="1"/>
</dbReference>
<dbReference type="InterPro" id="IPR000212">
    <property type="entry name" value="DNA_helicase_UvrD/REP"/>
</dbReference>
<dbReference type="Gene3D" id="3.40.50.300">
    <property type="entry name" value="P-loop containing nucleotide triphosphate hydrolases"/>
    <property type="match status" value="2"/>
</dbReference>
<dbReference type="GO" id="GO:0033202">
    <property type="term" value="C:DNA helicase complex"/>
    <property type="evidence" value="ECO:0007669"/>
    <property type="project" value="TreeGrafter"/>
</dbReference>
<evidence type="ECO:0000256" key="4">
    <source>
        <dbReference type="ARBA" id="ARBA00022806"/>
    </source>
</evidence>
<dbReference type="GO" id="GO:0005524">
    <property type="term" value="F:ATP binding"/>
    <property type="evidence" value="ECO:0007669"/>
    <property type="project" value="UniProtKB-UniRule"/>
</dbReference>
<dbReference type="SUPFAM" id="SSF52540">
    <property type="entry name" value="P-loop containing nucleoside triphosphate hydrolases"/>
    <property type="match status" value="1"/>
</dbReference>